<sequence length="557" mass="61805">MKNLLLFTAIAYFITSCQAQKPTVETVVSSEKNMQNSNPKLVVGIVVDQMRYDYLTRFYNKYSEGGFKRMMNEGFNCKNNHFNYIPTYTGPGHASVFTGTTPKYHGIIANDWYDKELKKSVYCAGDDTMQSLGTTDDAGQMSPHRMQTTSFADENRLFTQMQGKTIGVALKDRGAILPAGHTANAAYWFHGKDEGKWISSTFYMADLPKWVKNFNSADIAESYLREWNTLYPIETYTESGPDLSAFEGGFKGKETPTFPYDLAMLKDTNKGYDILKAVAYGNSLTTDFALAAIAGEQLGLDNYTDVLTLSYSATDYVGHNFGVSSKEVQDTYLRLDLDLERLFTYLDKTVGVGEYTVFLTSDHGAVEVPSYLKSVKIPSGYLNNKETKQQFNTFMKETFGSDDLIENVSNSQIFLNREKILALKLNLSDVQETIVNALISFTDVDKVYSATTMNNASFTVGIESLLQNGFNQKRSGDVLIVPNAGHLSYSNTGSSHGSGYNYDTHVPLLFFGKGITHGSTLEKTVIPDIATTMSAMLGISFPSGSTGKPLEFVLEKK</sequence>
<dbReference type="PROSITE" id="PS51257">
    <property type="entry name" value="PROKAR_LIPOPROTEIN"/>
    <property type="match status" value="1"/>
</dbReference>
<dbReference type="PANTHER" id="PTHR10151">
    <property type="entry name" value="ECTONUCLEOTIDE PYROPHOSPHATASE/PHOSPHODIESTERASE"/>
    <property type="match status" value="1"/>
</dbReference>
<dbReference type="InterPro" id="IPR017850">
    <property type="entry name" value="Alkaline_phosphatase_core_sf"/>
</dbReference>
<evidence type="ECO:0000256" key="7">
    <source>
        <dbReference type="SAM" id="SignalP"/>
    </source>
</evidence>
<keyword evidence="9" id="KW-1185">Reference proteome</keyword>
<dbReference type="PIRSF" id="PIRSF031924">
    <property type="entry name" value="Pi-irrepressible_AP"/>
    <property type="match status" value="1"/>
</dbReference>
<dbReference type="AlphaFoldDB" id="A0A5D0R3X2"/>
<evidence type="ECO:0000256" key="1">
    <source>
        <dbReference type="ARBA" id="ARBA00022553"/>
    </source>
</evidence>
<dbReference type="PANTHER" id="PTHR10151:SF120">
    <property type="entry name" value="BIS(5'-ADENOSYL)-TRIPHOSPHATASE"/>
    <property type="match status" value="1"/>
</dbReference>
<protein>
    <submittedName>
        <fullName evidence="8">Alkaline phosphatase family protein</fullName>
    </submittedName>
</protein>
<dbReference type="CDD" id="cd16016">
    <property type="entry name" value="AP-SPAP"/>
    <property type="match status" value="1"/>
</dbReference>
<dbReference type="SUPFAM" id="SSF53649">
    <property type="entry name" value="Alkaline phosphatase-like"/>
    <property type="match status" value="1"/>
</dbReference>
<evidence type="ECO:0000256" key="6">
    <source>
        <dbReference type="PIRSR" id="PIRSR031924-51"/>
    </source>
</evidence>
<feature type="active site" description="Phosphothreonine intermediate" evidence="5">
    <location>
        <position position="89"/>
    </location>
</feature>
<feature type="binding site" evidence="6">
    <location>
        <position position="110"/>
    </location>
    <ligand>
        <name>substrate</name>
    </ligand>
</feature>
<dbReference type="Gene3D" id="3.30.1360.150">
    <property type="match status" value="1"/>
</dbReference>
<feature type="binding site" evidence="6">
    <location>
        <begin position="171"/>
        <end position="173"/>
    </location>
    <ligand>
        <name>substrate</name>
    </ligand>
</feature>
<name>A0A5D0R3X2_9FLAO</name>
<dbReference type="EMBL" id="VSKK01000004">
    <property type="protein sequence ID" value="TYB75749.1"/>
    <property type="molecule type" value="Genomic_DNA"/>
</dbReference>
<keyword evidence="2 4" id="KW-0479">Metal-binding</keyword>
<keyword evidence="1 5" id="KW-0597">Phosphoprotein</keyword>
<dbReference type="Gene3D" id="3.40.720.10">
    <property type="entry name" value="Alkaline Phosphatase, subunit A"/>
    <property type="match status" value="1"/>
</dbReference>
<dbReference type="RefSeq" id="WP_148404695.1">
    <property type="nucleotide sequence ID" value="NZ_VSKK01000004.1"/>
</dbReference>
<dbReference type="GO" id="GO:0046872">
    <property type="term" value="F:metal ion binding"/>
    <property type="evidence" value="ECO:0007669"/>
    <property type="project" value="UniProtKB-KW"/>
</dbReference>
<evidence type="ECO:0000313" key="8">
    <source>
        <dbReference type="EMBL" id="TYB75749.1"/>
    </source>
</evidence>
<dbReference type="Proteomes" id="UP000323720">
    <property type="component" value="Unassembled WGS sequence"/>
</dbReference>
<gene>
    <name evidence="8" type="ORF">ES674_13045</name>
</gene>
<evidence type="ECO:0000256" key="4">
    <source>
        <dbReference type="PIRNR" id="PIRNR031924"/>
    </source>
</evidence>
<dbReference type="OrthoDB" id="9766127at2"/>
<feature type="signal peptide" evidence="7">
    <location>
        <begin position="1"/>
        <end position="19"/>
    </location>
</feature>
<keyword evidence="3 7" id="KW-0732">Signal</keyword>
<evidence type="ECO:0000313" key="9">
    <source>
        <dbReference type="Proteomes" id="UP000323720"/>
    </source>
</evidence>
<feature type="chain" id="PRO_5022741161" evidence="7">
    <location>
        <begin position="20"/>
        <end position="557"/>
    </location>
</feature>
<evidence type="ECO:0000256" key="3">
    <source>
        <dbReference type="ARBA" id="ARBA00022729"/>
    </source>
</evidence>
<evidence type="ECO:0000256" key="5">
    <source>
        <dbReference type="PIRSR" id="PIRSR031924-50"/>
    </source>
</evidence>
<dbReference type="GO" id="GO:0004035">
    <property type="term" value="F:alkaline phosphatase activity"/>
    <property type="evidence" value="ECO:0007669"/>
    <property type="project" value="InterPro"/>
</dbReference>
<dbReference type="NCBIfam" id="NF042991">
    <property type="entry name" value="alk_phos_PafA"/>
    <property type="match status" value="1"/>
</dbReference>
<dbReference type="Pfam" id="PF01663">
    <property type="entry name" value="Phosphodiest"/>
    <property type="match status" value="1"/>
</dbReference>
<proteinExistence type="predicted"/>
<dbReference type="InterPro" id="IPR026263">
    <property type="entry name" value="Alkaline_phosphatase_prok"/>
</dbReference>
<accession>A0A5D0R3X2</accession>
<dbReference type="InterPro" id="IPR002591">
    <property type="entry name" value="Phosphodiest/P_Trfase"/>
</dbReference>
<organism evidence="8 9">
    <name type="scientific">Bizionia myxarmorum</name>
    <dbReference type="NCBI Taxonomy" id="291186"/>
    <lineage>
        <taxon>Bacteria</taxon>
        <taxon>Pseudomonadati</taxon>
        <taxon>Bacteroidota</taxon>
        <taxon>Flavobacteriia</taxon>
        <taxon>Flavobacteriales</taxon>
        <taxon>Flavobacteriaceae</taxon>
        <taxon>Bizionia</taxon>
    </lineage>
</organism>
<evidence type="ECO:0000256" key="2">
    <source>
        <dbReference type="ARBA" id="ARBA00022723"/>
    </source>
</evidence>
<comment type="caution">
    <text evidence="8">The sequence shown here is derived from an EMBL/GenBank/DDBJ whole genome shotgun (WGS) entry which is preliminary data.</text>
</comment>
<reference evidence="8 9" key="1">
    <citation type="submission" date="2019-08" db="EMBL/GenBank/DDBJ databases">
        <title>Genomes of Antarctic Bizionia species.</title>
        <authorList>
            <person name="Bowman J.P."/>
        </authorList>
    </citation>
    <scope>NUCLEOTIDE SEQUENCE [LARGE SCALE GENOMIC DNA]</scope>
    <source>
        <strain evidence="8 9">ADA-4</strain>
    </source>
</reference>